<dbReference type="InterPro" id="IPR052349">
    <property type="entry name" value="Metallo-hydrolase_Enzymes"/>
</dbReference>
<dbReference type="AlphaFoldDB" id="A0A2P8FBN6"/>
<dbReference type="EMBL" id="PYGJ01000007">
    <property type="protein sequence ID" value="PSL19151.1"/>
    <property type="molecule type" value="Genomic_DNA"/>
</dbReference>
<evidence type="ECO:0000313" key="2">
    <source>
        <dbReference type="EMBL" id="PSL19151.1"/>
    </source>
</evidence>
<dbReference type="GO" id="GO:0006209">
    <property type="term" value="P:cytosine catabolic process"/>
    <property type="evidence" value="ECO:0007669"/>
    <property type="project" value="TreeGrafter"/>
</dbReference>
<dbReference type="InterPro" id="IPR011059">
    <property type="entry name" value="Metal-dep_hydrolase_composite"/>
</dbReference>
<protein>
    <submittedName>
        <fullName evidence="2">Cytosine deaminase</fullName>
    </submittedName>
</protein>
<dbReference type="PANTHER" id="PTHR32027:SF0">
    <property type="entry name" value="CYTOSINE DEAMINASE"/>
    <property type="match status" value="1"/>
</dbReference>
<sequence>MTTHHMIENITVPLDLLGGDDGYVGAIKGDCLRGDLLLRDNCVVGMQPSQAIEPSRRMLFPGLIEAHCHLDKCHTIDRMDFRGGDLGDAIRAQHADKALWSDEDIRRRALLGIDEAIAAGCVAIRSHVDWGDEALPPRSFEVLLEVVQDVPVHLQLATLTGVDQMADPAFARKAANAIPEGHALGAFVLGQAGLRDGIANTFREADRRGLALDFHVDETLDTAMNGLEVIADVALETGFDGSILCGHAVSLGLRAQTDFDRIASKLANAGIAIVALPQTNLYLQGRAAHLPQGRGLTPLDALARAGVKVVLGTDNVRDAFCPVGRHDPLRALELGILSAHLDPPLGRWMRSITTDARTALGLGPAPINGAHLNTLRIADASDLSDLISGAAHRPASELLKEPLS</sequence>
<feature type="domain" description="Amidohydrolase 3" evidence="1">
    <location>
        <begin position="197"/>
        <end position="362"/>
    </location>
</feature>
<comment type="caution">
    <text evidence="2">The sequence shown here is derived from an EMBL/GenBank/DDBJ whole genome shotgun (WGS) entry which is preliminary data.</text>
</comment>
<dbReference type="Gene3D" id="3.20.20.140">
    <property type="entry name" value="Metal-dependent hydrolases"/>
    <property type="match status" value="1"/>
</dbReference>
<dbReference type="GO" id="GO:0035888">
    <property type="term" value="F:isoguanine deaminase activity"/>
    <property type="evidence" value="ECO:0007669"/>
    <property type="project" value="TreeGrafter"/>
</dbReference>
<evidence type="ECO:0000313" key="3">
    <source>
        <dbReference type="Proteomes" id="UP000240418"/>
    </source>
</evidence>
<keyword evidence="3" id="KW-1185">Reference proteome</keyword>
<dbReference type="GO" id="GO:0004131">
    <property type="term" value="F:cytosine deaminase activity"/>
    <property type="evidence" value="ECO:0007669"/>
    <property type="project" value="TreeGrafter"/>
</dbReference>
<gene>
    <name evidence="2" type="ORF">CLV88_10794</name>
</gene>
<dbReference type="Proteomes" id="UP000240418">
    <property type="component" value="Unassembled WGS sequence"/>
</dbReference>
<proteinExistence type="predicted"/>
<dbReference type="InterPro" id="IPR032466">
    <property type="entry name" value="Metal_Hydrolase"/>
</dbReference>
<organism evidence="2 3">
    <name type="scientific">Shimia abyssi</name>
    <dbReference type="NCBI Taxonomy" id="1662395"/>
    <lineage>
        <taxon>Bacteria</taxon>
        <taxon>Pseudomonadati</taxon>
        <taxon>Pseudomonadota</taxon>
        <taxon>Alphaproteobacteria</taxon>
        <taxon>Rhodobacterales</taxon>
        <taxon>Roseobacteraceae</taxon>
    </lineage>
</organism>
<name>A0A2P8FBN6_9RHOB</name>
<dbReference type="InterPro" id="IPR013108">
    <property type="entry name" value="Amidohydro_3"/>
</dbReference>
<accession>A0A2P8FBN6</accession>
<reference evidence="2 3" key="1">
    <citation type="submission" date="2018-03" db="EMBL/GenBank/DDBJ databases">
        <title>Genomic Encyclopedia of Archaeal and Bacterial Type Strains, Phase II (KMG-II): from individual species to whole genera.</title>
        <authorList>
            <person name="Goeker M."/>
        </authorList>
    </citation>
    <scope>NUCLEOTIDE SEQUENCE [LARGE SCALE GENOMIC DNA]</scope>
    <source>
        <strain evidence="2 3">DSM 100673</strain>
    </source>
</reference>
<dbReference type="Gene3D" id="2.30.40.10">
    <property type="entry name" value="Urease, subunit C, domain 1"/>
    <property type="match status" value="1"/>
</dbReference>
<dbReference type="RefSeq" id="WP_243403657.1">
    <property type="nucleotide sequence ID" value="NZ_PYGJ01000007.1"/>
</dbReference>
<dbReference type="SUPFAM" id="SSF51556">
    <property type="entry name" value="Metallo-dependent hydrolases"/>
    <property type="match status" value="1"/>
</dbReference>
<dbReference type="Pfam" id="PF07969">
    <property type="entry name" value="Amidohydro_3"/>
    <property type="match status" value="1"/>
</dbReference>
<dbReference type="PANTHER" id="PTHR32027">
    <property type="entry name" value="CYTOSINE DEAMINASE"/>
    <property type="match status" value="1"/>
</dbReference>
<evidence type="ECO:0000259" key="1">
    <source>
        <dbReference type="Pfam" id="PF07969"/>
    </source>
</evidence>